<evidence type="ECO:0008006" key="4">
    <source>
        <dbReference type="Google" id="ProtNLM"/>
    </source>
</evidence>
<reference evidence="2 3" key="1">
    <citation type="journal article" date="2014" name="BMC Microbiol.">
        <title>The oxygen-independent metabolism of cyclic monoterpenes in Castellaniella defragrans 65Phen.</title>
        <authorList>
            <person name="Petasch J."/>
            <person name="Disch E.M."/>
            <person name="Markert S."/>
            <person name="Becher D."/>
            <person name="Schweder T."/>
            <person name="Huttel B."/>
            <person name="Reinhardt R."/>
            <person name="Harder J."/>
        </authorList>
    </citation>
    <scope>NUCLEOTIDE SEQUENCE [LARGE SCALE GENOMIC DNA]</scope>
    <source>
        <strain evidence="2">65Phen</strain>
    </source>
</reference>
<dbReference type="AlphaFoldDB" id="W8WTQ9"/>
<evidence type="ECO:0000256" key="1">
    <source>
        <dbReference type="SAM" id="MobiDB-lite"/>
    </source>
</evidence>
<dbReference type="STRING" id="1437824.BN940_02986"/>
<dbReference type="KEGG" id="cdn:BN940_02986"/>
<dbReference type="RefSeq" id="WP_043679956.1">
    <property type="nucleotide sequence ID" value="NZ_HG916765.1"/>
</dbReference>
<evidence type="ECO:0000313" key="3">
    <source>
        <dbReference type="Proteomes" id="UP000019805"/>
    </source>
</evidence>
<keyword evidence="3" id="KW-1185">Reference proteome</keyword>
<dbReference type="SUPFAM" id="SSF109709">
    <property type="entry name" value="KorB DNA-binding domain-like"/>
    <property type="match status" value="1"/>
</dbReference>
<evidence type="ECO:0000313" key="2">
    <source>
        <dbReference type="EMBL" id="CDM23073.1"/>
    </source>
</evidence>
<feature type="region of interest" description="Disordered" evidence="1">
    <location>
        <begin position="1"/>
        <end position="22"/>
    </location>
</feature>
<dbReference type="EMBL" id="HG916765">
    <property type="protein sequence ID" value="CDM23073.1"/>
    <property type="molecule type" value="Genomic_DNA"/>
</dbReference>
<accession>W8WTQ9</accession>
<organism evidence="2 3">
    <name type="scientific">Castellaniella defragrans (strain DSM 12143 / CCUG 39792 / 65Phen)</name>
    <name type="common">Alcaligenes defragrans</name>
    <dbReference type="NCBI Taxonomy" id="1437824"/>
    <lineage>
        <taxon>Bacteria</taxon>
        <taxon>Pseudomonadati</taxon>
        <taxon>Pseudomonadota</taxon>
        <taxon>Betaproteobacteria</taxon>
        <taxon>Burkholderiales</taxon>
        <taxon>Alcaligenaceae</taxon>
        <taxon>Castellaniella</taxon>
    </lineage>
</organism>
<dbReference type="OrthoDB" id="6009779at2"/>
<protein>
    <recommendedName>
        <fullName evidence="4">Bacteriophage-related protein</fullName>
    </recommendedName>
</protein>
<name>W8WTQ9_CASD6</name>
<dbReference type="HOGENOM" id="CLU_132664_1_0_4"/>
<dbReference type="Proteomes" id="UP000019805">
    <property type="component" value="Chromosome"/>
</dbReference>
<gene>
    <name evidence="2" type="ORF">BN940_02986</name>
</gene>
<proteinExistence type="predicted"/>
<sequence>MNKDQGKQMGQPKTRNLPAPAGGVRMETFIPWTLVKRGAKKEVITPLDAPQAFQMQAKQAQSEAGADGETPLLRSLGLAHHWQRLLDERKVASVAEIAQVEEVDVTQVRRLLRLNLLSPQVIELLMQSSNARLDEVIRTRWPAGWVQQVEAAA</sequence>
<dbReference type="eggNOG" id="COG1961">
    <property type="taxonomic scope" value="Bacteria"/>
</dbReference>
<dbReference type="PATRIC" id="fig|1437824.5.peg.593"/>